<evidence type="ECO:0000259" key="1">
    <source>
        <dbReference type="Pfam" id="PF02589"/>
    </source>
</evidence>
<evidence type="ECO:0000313" key="3">
    <source>
        <dbReference type="Proteomes" id="UP000319976"/>
    </source>
</evidence>
<dbReference type="KEGG" id="chya:V22_12340"/>
<reference evidence="2 3" key="1">
    <citation type="submission" date="2019-02" db="EMBL/GenBank/DDBJ databases">
        <title>Deep-cultivation of Planctomycetes and their phenomic and genomic characterization uncovers novel biology.</title>
        <authorList>
            <person name="Wiegand S."/>
            <person name="Jogler M."/>
            <person name="Boedeker C."/>
            <person name="Pinto D."/>
            <person name="Vollmers J."/>
            <person name="Rivas-Marin E."/>
            <person name="Kohn T."/>
            <person name="Peeters S.H."/>
            <person name="Heuer A."/>
            <person name="Rast P."/>
            <person name="Oberbeckmann S."/>
            <person name="Bunk B."/>
            <person name="Jeske O."/>
            <person name="Meyerdierks A."/>
            <person name="Storesund J.E."/>
            <person name="Kallscheuer N."/>
            <person name="Luecker S."/>
            <person name="Lage O.M."/>
            <person name="Pohl T."/>
            <person name="Merkel B.J."/>
            <person name="Hornburger P."/>
            <person name="Mueller R.-W."/>
            <person name="Bruemmer F."/>
            <person name="Labrenz M."/>
            <person name="Spormann A.M."/>
            <person name="Op den Camp H."/>
            <person name="Overmann J."/>
            <person name="Amann R."/>
            <person name="Jetten M.S.M."/>
            <person name="Mascher T."/>
            <person name="Medema M.H."/>
            <person name="Devos D.P."/>
            <person name="Kaster A.-K."/>
            <person name="Ovreas L."/>
            <person name="Rohde M."/>
            <person name="Galperin M.Y."/>
            <person name="Jogler C."/>
        </authorList>
    </citation>
    <scope>NUCLEOTIDE SEQUENCE [LARGE SCALE GENOMIC DNA]</scope>
    <source>
        <strain evidence="2 3">V22</strain>
    </source>
</reference>
<dbReference type="Gene3D" id="3.40.50.10420">
    <property type="entry name" value="NagB/RpiA/CoA transferase-like"/>
    <property type="match status" value="1"/>
</dbReference>
<gene>
    <name evidence="2" type="primary">lutC</name>
    <name evidence="2" type="ORF">V22_12340</name>
</gene>
<dbReference type="InterPro" id="IPR003741">
    <property type="entry name" value="LUD_dom"/>
</dbReference>
<dbReference type="PANTHER" id="PTHR43682:SF1">
    <property type="entry name" value="LACTATE UTILIZATION PROTEIN C"/>
    <property type="match status" value="1"/>
</dbReference>
<dbReference type="OrthoDB" id="9794157at2"/>
<evidence type="ECO:0000313" key="2">
    <source>
        <dbReference type="EMBL" id="QDT64004.1"/>
    </source>
</evidence>
<name>A0A517T6K3_9PLAN</name>
<dbReference type="InterPro" id="IPR037171">
    <property type="entry name" value="NagB/RpiA_transferase-like"/>
</dbReference>
<dbReference type="Proteomes" id="UP000319976">
    <property type="component" value="Chromosome"/>
</dbReference>
<organism evidence="2 3">
    <name type="scientific">Calycomorphotria hydatis</name>
    <dbReference type="NCBI Taxonomy" id="2528027"/>
    <lineage>
        <taxon>Bacteria</taxon>
        <taxon>Pseudomonadati</taxon>
        <taxon>Planctomycetota</taxon>
        <taxon>Planctomycetia</taxon>
        <taxon>Planctomycetales</taxon>
        <taxon>Planctomycetaceae</taxon>
        <taxon>Calycomorphotria</taxon>
    </lineage>
</organism>
<dbReference type="EMBL" id="CP036316">
    <property type="protein sequence ID" value="QDT64004.1"/>
    <property type="molecule type" value="Genomic_DNA"/>
</dbReference>
<dbReference type="SUPFAM" id="SSF100950">
    <property type="entry name" value="NagB/RpiA/CoA transferase-like"/>
    <property type="match status" value="1"/>
</dbReference>
<accession>A0A517T6K3</accession>
<dbReference type="PANTHER" id="PTHR43682">
    <property type="entry name" value="LACTATE UTILIZATION PROTEIN C"/>
    <property type="match status" value="1"/>
</dbReference>
<dbReference type="Pfam" id="PF02589">
    <property type="entry name" value="LUD_dom"/>
    <property type="match status" value="1"/>
</dbReference>
<feature type="domain" description="LUD" evidence="1">
    <location>
        <begin position="97"/>
        <end position="207"/>
    </location>
</feature>
<dbReference type="RefSeq" id="WP_145260809.1">
    <property type="nucleotide sequence ID" value="NZ_CP036316.1"/>
</dbReference>
<dbReference type="InterPro" id="IPR024185">
    <property type="entry name" value="FTHF_cligase-like_sf"/>
</dbReference>
<dbReference type="AlphaFoldDB" id="A0A517T6K3"/>
<protein>
    <submittedName>
        <fullName evidence="2">Lactate utilization protein C</fullName>
    </submittedName>
</protein>
<proteinExistence type="predicted"/>
<keyword evidence="3" id="KW-1185">Reference proteome</keyword>
<sequence length="207" mass="22425">MSSRDTILKSIRKNEMPEIPLPELDASEWIQYDDLIGQFSEVLAAVGGEAVVVSDLEAANEHLKSIEQFADAQKIVSLVDGVGSPNVDMNEVLEPHELADVDFAILLGKFGVAENGAIWLDLREAKHRVICVLSQYLAIVLSKDDIVPHMHAAYDRLTDAPEIENAPADFRSAGFGVFMSGPSKTADIEQSLVIGAHGAKGLTVYLV</sequence>